<feature type="signal peptide" evidence="1">
    <location>
        <begin position="1"/>
        <end position="30"/>
    </location>
</feature>
<keyword evidence="3" id="KW-1185">Reference proteome</keyword>
<evidence type="ECO:0000313" key="2">
    <source>
        <dbReference type="EMBL" id="PJI94272.1"/>
    </source>
</evidence>
<evidence type="ECO:0008006" key="4">
    <source>
        <dbReference type="Google" id="ProtNLM"/>
    </source>
</evidence>
<dbReference type="EMBL" id="PGTZ01000007">
    <property type="protein sequence ID" value="PJI94272.1"/>
    <property type="molecule type" value="Genomic_DNA"/>
</dbReference>
<evidence type="ECO:0000256" key="1">
    <source>
        <dbReference type="SAM" id="SignalP"/>
    </source>
</evidence>
<evidence type="ECO:0000313" key="3">
    <source>
        <dbReference type="Proteomes" id="UP000231586"/>
    </source>
</evidence>
<dbReference type="GO" id="GO:0005975">
    <property type="term" value="P:carbohydrate metabolic process"/>
    <property type="evidence" value="ECO:0007669"/>
    <property type="project" value="UniProtKB-ARBA"/>
</dbReference>
<feature type="chain" id="PRO_5014954853" description="Ig-like domain-containing protein" evidence="1">
    <location>
        <begin position="31"/>
        <end position="705"/>
    </location>
</feature>
<proteinExistence type="predicted"/>
<protein>
    <recommendedName>
        <fullName evidence="4">Ig-like domain-containing protein</fullName>
    </recommendedName>
</protein>
<dbReference type="OrthoDB" id="5116373at2"/>
<name>A0A2M8WTJ3_9MICO</name>
<keyword evidence="1" id="KW-0732">Signal</keyword>
<dbReference type="InterPro" id="IPR013783">
    <property type="entry name" value="Ig-like_fold"/>
</dbReference>
<dbReference type="Proteomes" id="UP000231586">
    <property type="component" value="Unassembled WGS sequence"/>
</dbReference>
<accession>A0A2M8WTJ3</accession>
<dbReference type="Gene3D" id="2.60.40.2700">
    <property type="match status" value="3"/>
</dbReference>
<comment type="caution">
    <text evidence="2">The sequence shown here is derived from an EMBL/GenBank/DDBJ whole genome shotgun (WGS) entry which is preliminary data.</text>
</comment>
<reference evidence="2 3" key="1">
    <citation type="submission" date="2017-11" db="EMBL/GenBank/DDBJ databases">
        <title>Genomic Encyclopedia of Archaeal and Bacterial Type Strains, Phase II (KMG-II): From Individual Species to Whole Genera.</title>
        <authorList>
            <person name="Goeker M."/>
        </authorList>
    </citation>
    <scope>NUCLEOTIDE SEQUENCE [LARGE SCALE GENOMIC DNA]</scope>
    <source>
        <strain evidence="2 3">DSM 22413</strain>
    </source>
</reference>
<gene>
    <name evidence="2" type="ORF">CLV34_1760</name>
</gene>
<organism evidence="2 3">
    <name type="scientific">Luteimicrobium subarcticum</name>
    <dbReference type="NCBI Taxonomy" id="620910"/>
    <lineage>
        <taxon>Bacteria</taxon>
        <taxon>Bacillati</taxon>
        <taxon>Actinomycetota</taxon>
        <taxon>Actinomycetes</taxon>
        <taxon>Micrococcales</taxon>
        <taxon>Luteimicrobium</taxon>
    </lineage>
</organism>
<dbReference type="Gene3D" id="2.60.40.10">
    <property type="entry name" value="Immunoglobulins"/>
    <property type="match status" value="1"/>
</dbReference>
<sequence length="705" mass="73482">MNRIRPLTAPLVAVLGVGLAVPTLAPAAWADDAPRDTLTACTTLTKAPVATDADAQGWTFTDTRSAGHDVFVPGGLHVFTDDTSSEAKAAGYHATDVALADAGVPRLDLTATQGTAPGLQLVTDFDGDGTADGILVGEAVYGDDWWVPASAASFVRSAAPSHAGGAGSEDHGTLPAWSAAFPQARVLAVGYSLGSGVRGDATVTGIEAGCVRYTFDVAAPTEPAVPGTLATATPKITGTVRVGATVRVSVGTWTPTAGYTYRWRLDGAPITGATASTYTPTASQYGHHLTVTVTGARDGYTTASVTSAAATVGAGTLAARVPTITGSHQVGWNLRAVPGAWWPSPSFTYQWRRDGVPVHGAVHSSYGPSAADTGHKISVTVTGRHAGYATRSVTSGSITVVTHFAVTHAPTISGTSKVGSTLKAHVAAWSPSASLSYQWRRDGSPVPGAVRSTYRLGTSDHGHHVTVVVTGRRTGYVTTARTSASTSTVAWPSGYHLTGFTTQPENDWVHSGGTATFTARASKSGVSYQWQYTADGRTWHNAPNERGATLRVGPVTTSANDYGFRVAVSDGVTTVHSRTAWLGIQSTLGDKYHAGTGAALFSWWVSLGSTTTTPWTPGTVQVKAAARFCNLTTRSRRLSDITVSLQTPDGYVSDVAGQSLVGGGRCVSATLTRYTQTSEWSAYHDYWTVTETLGGYDGVQYFRTY</sequence>
<dbReference type="RefSeq" id="WP_100349827.1">
    <property type="nucleotide sequence ID" value="NZ_PGTZ01000007.1"/>
</dbReference>
<dbReference type="AlphaFoldDB" id="A0A2M8WTJ3"/>